<dbReference type="Proteomes" id="UP001056384">
    <property type="component" value="Chromosome 8"/>
</dbReference>
<keyword evidence="2" id="KW-1185">Reference proteome</keyword>
<gene>
    <name evidence="1" type="ORF">Slin15195_G094300</name>
</gene>
<name>A0A9Q9B4D1_9PEZI</name>
<proteinExistence type="predicted"/>
<accession>A0A9Q9B4D1</accession>
<dbReference type="AlphaFoldDB" id="A0A9Q9B4D1"/>
<protein>
    <submittedName>
        <fullName evidence="1">Uncharacterized protein</fullName>
    </submittedName>
</protein>
<reference evidence="1" key="1">
    <citation type="submission" date="2022-06" db="EMBL/GenBank/DDBJ databases">
        <title>Complete genome sequences of two strains of the flax pathogen Septoria linicola.</title>
        <authorList>
            <person name="Lapalu N."/>
            <person name="Simon A."/>
            <person name="Demenou B."/>
            <person name="Paumier D."/>
            <person name="Guillot M.-P."/>
            <person name="Gout L."/>
            <person name="Valade R."/>
        </authorList>
    </citation>
    <scope>NUCLEOTIDE SEQUENCE</scope>
    <source>
        <strain evidence="1">SE15195</strain>
    </source>
</reference>
<evidence type="ECO:0000313" key="1">
    <source>
        <dbReference type="EMBL" id="USW56111.1"/>
    </source>
</evidence>
<dbReference type="EMBL" id="CP099425">
    <property type="protein sequence ID" value="USW56111.1"/>
    <property type="molecule type" value="Genomic_DNA"/>
</dbReference>
<evidence type="ECO:0000313" key="2">
    <source>
        <dbReference type="Proteomes" id="UP001056384"/>
    </source>
</evidence>
<organism evidence="1 2">
    <name type="scientific">Septoria linicola</name>
    <dbReference type="NCBI Taxonomy" id="215465"/>
    <lineage>
        <taxon>Eukaryota</taxon>
        <taxon>Fungi</taxon>
        <taxon>Dikarya</taxon>
        <taxon>Ascomycota</taxon>
        <taxon>Pezizomycotina</taxon>
        <taxon>Dothideomycetes</taxon>
        <taxon>Dothideomycetidae</taxon>
        <taxon>Mycosphaerellales</taxon>
        <taxon>Mycosphaerellaceae</taxon>
        <taxon>Septoria</taxon>
    </lineage>
</organism>
<sequence>MHHSVNVPRIIDILQHFGVGKVNQVIGDMYSQNLPLRNVVENGLWGDIGALRAIGGDLLMHKARQYLCFVTDESDHDLANNPRITNIIDHFLQELDDLPVTWRTAFDPLLEHHVGLSFQSLPQPFIAEWTPNTIPLRRPVKQMSLCTGPLVLALQSLMHTSCSCSGSYR</sequence>